<comment type="caution">
    <text evidence="1">The sequence shown here is derived from an EMBL/GenBank/DDBJ whole genome shotgun (WGS) entry which is preliminary data.</text>
</comment>
<accession>A0ABQ2SRZ1</accession>
<dbReference type="Proteomes" id="UP000659767">
    <property type="component" value="Unassembled WGS sequence"/>
</dbReference>
<name>A0ABQ2SRZ1_STRBA</name>
<dbReference type="InterPro" id="IPR024185">
    <property type="entry name" value="FTHF_cligase-like_sf"/>
</dbReference>
<sequence>MGGVDLSAAEAGVPEAVAGPVPARPATLISGPSATSGIELERVEAVHGPRTPVVVIRTDAWEPGSR</sequence>
<dbReference type="Gene3D" id="3.40.50.10420">
    <property type="entry name" value="NagB/RpiA/CoA transferase-like"/>
    <property type="match status" value="1"/>
</dbReference>
<organism evidence="1 2">
    <name type="scientific">Streptomyces badius</name>
    <dbReference type="NCBI Taxonomy" id="1941"/>
    <lineage>
        <taxon>Bacteria</taxon>
        <taxon>Bacillati</taxon>
        <taxon>Actinomycetota</taxon>
        <taxon>Actinomycetes</taxon>
        <taxon>Kitasatosporales</taxon>
        <taxon>Streptomycetaceae</taxon>
        <taxon>Streptomyces</taxon>
    </lineage>
</organism>
<reference evidence="2" key="1">
    <citation type="journal article" date="2019" name="Int. J. Syst. Evol. Microbiol.">
        <title>The Global Catalogue of Microorganisms (GCM) 10K type strain sequencing project: providing services to taxonomists for standard genome sequencing and annotation.</title>
        <authorList>
            <consortium name="The Broad Institute Genomics Platform"/>
            <consortium name="The Broad Institute Genome Sequencing Center for Infectious Disease"/>
            <person name="Wu L."/>
            <person name="Ma J."/>
        </authorList>
    </citation>
    <scope>NUCLEOTIDE SEQUENCE [LARGE SCALE GENOMIC DNA]</scope>
    <source>
        <strain evidence="2">JCM 4350</strain>
    </source>
</reference>
<dbReference type="EMBL" id="BMSZ01000002">
    <property type="protein sequence ID" value="GGS38161.1"/>
    <property type="molecule type" value="Genomic_DNA"/>
</dbReference>
<keyword evidence="2" id="KW-1185">Reference proteome</keyword>
<dbReference type="InterPro" id="IPR037171">
    <property type="entry name" value="NagB/RpiA_transferase-like"/>
</dbReference>
<proteinExistence type="predicted"/>
<protein>
    <submittedName>
        <fullName evidence="1">Uncharacterized protein</fullName>
    </submittedName>
</protein>
<evidence type="ECO:0000313" key="2">
    <source>
        <dbReference type="Proteomes" id="UP000659767"/>
    </source>
</evidence>
<dbReference type="SUPFAM" id="SSF100950">
    <property type="entry name" value="NagB/RpiA/CoA transferase-like"/>
    <property type="match status" value="1"/>
</dbReference>
<gene>
    <name evidence="1" type="ORF">GCM10010253_09630</name>
</gene>
<evidence type="ECO:0000313" key="1">
    <source>
        <dbReference type="EMBL" id="GGS38161.1"/>
    </source>
</evidence>